<sequence>MLHLLPPELWSYIFSLASGEDVVLYPALPTSFSPAAWYMHTLSQELALRTPHQALCDVQRYAKCTKRSIAATCKAWHGLGTEALMHCLFFDRFDHLTGLAAFLAADPERGRWARRLHVEFFGPGKRVDNEKYIDLLQDIIQHCPNLEIFILDWLPMGAWFGVIADALATHCHNLHTARWHATVKLAPKVIWALNKLTNLVSVQLHFSSPTSSRAAVASPSAPGEPTLGTAEPTHLTLPALQQLSIVGHAQLFIKQASGWSLPSLRYFTFDFGSGKTDVPDIVGFLAAHGARLVFLDVDSIPALDVPTILDLCPILTTFCFNLDWELPSSTSASAVAGVATTTQTQQTPAKLTNRPHPHITHIGLHGLLFAFGVGFAALAHMERPVHQRANDVNFELLASRKAFPKLESVRVLSLMVLRDWENTGGPPVGAEGWERWERWCGVCEELGVRLEDCTGAPLKDLPR</sequence>
<protein>
    <submittedName>
        <fullName evidence="1">Uncharacterized protein</fullName>
    </submittedName>
</protein>
<organism evidence="1 2">
    <name type="scientific">Leucogyrophana mollusca</name>
    <dbReference type="NCBI Taxonomy" id="85980"/>
    <lineage>
        <taxon>Eukaryota</taxon>
        <taxon>Fungi</taxon>
        <taxon>Dikarya</taxon>
        <taxon>Basidiomycota</taxon>
        <taxon>Agaricomycotina</taxon>
        <taxon>Agaricomycetes</taxon>
        <taxon>Agaricomycetidae</taxon>
        <taxon>Boletales</taxon>
        <taxon>Boletales incertae sedis</taxon>
        <taxon>Leucogyrophana</taxon>
    </lineage>
</organism>
<dbReference type="EMBL" id="MU266588">
    <property type="protein sequence ID" value="KAH7920317.1"/>
    <property type="molecule type" value="Genomic_DNA"/>
</dbReference>
<name>A0ACB8B3W3_9AGAM</name>
<proteinExistence type="predicted"/>
<dbReference type="Proteomes" id="UP000790709">
    <property type="component" value="Unassembled WGS sequence"/>
</dbReference>
<evidence type="ECO:0000313" key="2">
    <source>
        <dbReference type="Proteomes" id="UP000790709"/>
    </source>
</evidence>
<reference evidence="1" key="1">
    <citation type="journal article" date="2021" name="New Phytol.">
        <title>Evolutionary innovations through gain and loss of genes in the ectomycorrhizal Boletales.</title>
        <authorList>
            <person name="Wu G."/>
            <person name="Miyauchi S."/>
            <person name="Morin E."/>
            <person name="Kuo A."/>
            <person name="Drula E."/>
            <person name="Varga T."/>
            <person name="Kohler A."/>
            <person name="Feng B."/>
            <person name="Cao Y."/>
            <person name="Lipzen A."/>
            <person name="Daum C."/>
            <person name="Hundley H."/>
            <person name="Pangilinan J."/>
            <person name="Johnson J."/>
            <person name="Barry K."/>
            <person name="LaButti K."/>
            <person name="Ng V."/>
            <person name="Ahrendt S."/>
            <person name="Min B."/>
            <person name="Choi I.G."/>
            <person name="Park H."/>
            <person name="Plett J.M."/>
            <person name="Magnuson J."/>
            <person name="Spatafora J.W."/>
            <person name="Nagy L.G."/>
            <person name="Henrissat B."/>
            <person name="Grigoriev I.V."/>
            <person name="Yang Z.L."/>
            <person name="Xu J."/>
            <person name="Martin F.M."/>
        </authorList>
    </citation>
    <scope>NUCLEOTIDE SEQUENCE</scope>
    <source>
        <strain evidence="1">KUC20120723A-06</strain>
    </source>
</reference>
<keyword evidence="2" id="KW-1185">Reference proteome</keyword>
<feature type="non-terminal residue" evidence="1">
    <location>
        <position position="463"/>
    </location>
</feature>
<accession>A0ACB8B3W3</accession>
<evidence type="ECO:0000313" key="1">
    <source>
        <dbReference type="EMBL" id="KAH7920317.1"/>
    </source>
</evidence>
<gene>
    <name evidence="1" type="ORF">BV22DRAFT_971436</name>
</gene>
<comment type="caution">
    <text evidence="1">The sequence shown here is derived from an EMBL/GenBank/DDBJ whole genome shotgun (WGS) entry which is preliminary data.</text>
</comment>